<accession>A0A6A2XLM8</accession>
<evidence type="ECO:0000313" key="6">
    <source>
        <dbReference type="EMBL" id="KAE8662896.1"/>
    </source>
</evidence>
<feature type="compositionally biased region" description="Basic and acidic residues" evidence="5">
    <location>
        <begin position="438"/>
        <end position="450"/>
    </location>
</feature>
<evidence type="ECO:0000256" key="5">
    <source>
        <dbReference type="SAM" id="MobiDB-lite"/>
    </source>
</evidence>
<feature type="region of interest" description="Disordered" evidence="5">
    <location>
        <begin position="501"/>
        <end position="526"/>
    </location>
</feature>
<gene>
    <name evidence="6" type="ORF">F3Y22_tig00113124pilonHSYRG00349</name>
</gene>
<keyword evidence="3" id="KW-0677">Repeat</keyword>
<sequence length="526" mass="57526">MPDRPTVAYDQQGLVFAVAMEGGAMKLFDSRSYDKVGGDTAEVCDIKFSNDGKSMLLTTTNNNTYVLDAYGGEKTVRDGVAAHASICQRSSSTNVIETDCREHVVAELDCCVAFDVNAHSAPNMGFERLKNIKTAAFDVNAYSTANLCLDGQHGLKNMESDLIFSWVGGCGAGGCGAGNVSNPLPGHHPRRVPLYKSTPAHYPLKLYPSPLQLERMRCGIHETVPVFHPYSGWSVCDLRVRGRNLACLVLTKTGKENKRTQEFYEVVAWNSHIGAAACLKWAPRRAMFVAASTVLTFWIPNNNSKPAAETGSIDGFPKLPAAVGKMSSHFILCCQVVQPTLPTFPLPGASTTTPPSSTAATTPVEAPRRVIPAVHASHSSVSHHKFGDSPKFTPLTSLKPSLVVAIKATEPLPTKKRGKEEQRTKNHNTATKNKRKERREACRGSHDRRTSSNVTKTFENRRYFLRFAPIGSFLKERNTGTVIRTVQSTWWCKNKFFRPPDAVAGGENHGGRRLPPGDWLPSDEGS</sequence>
<evidence type="ECO:0000256" key="4">
    <source>
        <dbReference type="ARBA" id="ARBA00023242"/>
    </source>
</evidence>
<evidence type="ECO:0000256" key="1">
    <source>
        <dbReference type="ARBA" id="ARBA00004123"/>
    </source>
</evidence>
<comment type="subcellular location">
    <subcellularLocation>
        <location evidence="1">Nucleus</location>
    </subcellularLocation>
</comment>
<keyword evidence="2" id="KW-0853">WD repeat</keyword>
<name>A0A6A2XLM8_HIBSY</name>
<organism evidence="6 7">
    <name type="scientific">Hibiscus syriacus</name>
    <name type="common">Rose of Sharon</name>
    <dbReference type="NCBI Taxonomy" id="106335"/>
    <lineage>
        <taxon>Eukaryota</taxon>
        <taxon>Viridiplantae</taxon>
        <taxon>Streptophyta</taxon>
        <taxon>Embryophyta</taxon>
        <taxon>Tracheophyta</taxon>
        <taxon>Spermatophyta</taxon>
        <taxon>Magnoliopsida</taxon>
        <taxon>eudicotyledons</taxon>
        <taxon>Gunneridae</taxon>
        <taxon>Pentapetalae</taxon>
        <taxon>rosids</taxon>
        <taxon>malvids</taxon>
        <taxon>Malvales</taxon>
        <taxon>Malvaceae</taxon>
        <taxon>Malvoideae</taxon>
        <taxon>Hibiscus</taxon>
    </lineage>
</organism>
<evidence type="ECO:0000256" key="2">
    <source>
        <dbReference type="ARBA" id="ARBA00022574"/>
    </source>
</evidence>
<dbReference type="AlphaFoldDB" id="A0A6A2XLM8"/>
<protein>
    <submittedName>
        <fullName evidence="6">Uncharacterized protein</fullName>
    </submittedName>
</protein>
<feature type="region of interest" description="Disordered" evidence="5">
    <location>
        <begin position="408"/>
        <end position="454"/>
    </location>
</feature>
<dbReference type="InterPro" id="IPR037867">
    <property type="entry name" value="Swd2/WDR82"/>
</dbReference>
<dbReference type="PANTHER" id="PTHR19861">
    <property type="entry name" value="WD40 REPEAT PROTEIN SWD2"/>
    <property type="match status" value="1"/>
</dbReference>
<dbReference type="PANTHER" id="PTHR19861:SF9">
    <property type="entry name" value="PROTEIN ANTHESIS POMOTING FACTOR 1"/>
    <property type="match status" value="1"/>
</dbReference>
<evidence type="ECO:0000313" key="7">
    <source>
        <dbReference type="Proteomes" id="UP000436088"/>
    </source>
</evidence>
<evidence type="ECO:0000256" key="3">
    <source>
        <dbReference type="ARBA" id="ARBA00022737"/>
    </source>
</evidence>
<comment type="caution">
    <text evidence="6">The sequence shown here is derived from an EMBL/GenBank/DDBJ whole genome shotgun (WGS) entry which is preliminary data.</text>
</comment>
<dbReference type="GO" id="GO:0003682">
    <property type="term" value="F:chromatin binding"/>
    <property type="evidence" value="ECO:0007669"/>
    <property type="project" value="TreeGrafter"/>
</dbReference>
<keyword evidence="7" id="KW-1185">Reference proteome</keyword>
<proteinExistence type="predicted"/>
<dbReference type="EMBL" id="VEPZ02001693">
    <property type="protein sequence ID" value="KAE8662896.1"/>
    <property type="molecule type" value="Genomic_DNA"/>
</dbReference>
<dbReference type="GO" id="GO:0048188">
    <property type="term" value="C:Set1C/COMPASS complex"/>
    <property type="evidence" value="ECO:0007669"/>
    <property type="project" value="TreeGrafter"/>
</dbReference>
<dbReference type="Proteomes" id="UP000436088">
    <property type="component" value="Unassembled WGS sequence"/>
</dbReference>
<reference evidence="6" key="1">
    <citation type="submission" date="2019-09" db="EMBL/GenBank/DDBJ databases">
        <title>Draft genome information of white flower Hibiscus syriacus.</title>
        <authorList>
            <person name="Kim Y.-M."/>
        </authorList>
    </citation>
    <scope>NUCLEOTIDE SEQUENCE [LARGE SCALE GENOMIC DNA]</scope>
    <source>
        <strain evidence="6">YM2019G1</strain>
    </source>
</reference>
<keyword evidence="4" id="KW-0539">Nucleus</keyword>